<dbReference type="CDD" id="cd00885">
    <property type="entry name" value="cinA"/>
    <property type="match status" value="1"/>
</dbReference>
<proteinExistence type="predicted"/>
<dbReference type="PANTHER" id="PTHR13939:SF0">
    <property type="entry name" value="NMN AMIDOHYDROLASE-LIKE PROTEIN YFAY"/>
    <property type="match status" value="1"/>
</dbReference>
<dbReference type="Gene3D" id="3.40.980.10">
    <property type="entry name" value="MoaB/Mog-like domain"/>
    <property type="match status" value="1"/>
</dbReference>
<dbReference type="SMART" id="SM00852">
    <property type="entry name" value="MoCF_biosynth"/>
    <property type="match status" value="1"/>
</dbReference>
<protein>
    <recommendedName>
        <fullName evidence="1">MoaB/Mog domain-containing protein</fullName>
    </recommendedName>
</protein>
<dbReference type="Gene3D" id="3.30.70.2860">
    <property type="match status" value="1"/>
</dbReference>
<dbReference type="EMBL" id="UINC01011607">
    <property type="protein sequence ID" value="SVA51120.1"/>
    <property type="molecule type" value="Genomic_DNA"/>
</dbReference>
<sequence>VVLTIGNEILTGNTTNSNFELIGQRLTEIGCNVTSQRTVADIHESIILSLTDLLDQNPDMLIVTGGLGPTEDDVTRKALFQFVGTDAEFDEDYWKELQARFTQFGIDIPESNRNQAMVPKKGDVIPNRVGSARGYKFEIDGTILIALPGVPVEMETMMTKSVIPLIEEMGITPTTIKTIRTTGIPESALIEKLEPVLKIKHQCTLGFYPSIYGVDIRFSHQEPKPVLVLASRLTGILGDAIYGNEKERLEDVVVQLAKDKSKMIAT</sequence>
<dbReference type="SUPFAM" id="SSF53218">
    <property type="entry name" value="Molybdenum cofactor biosynthesis proteins"/>
    <property type="match status" value="1"/>
</dbReference>
<dbReference type="InterPro" id="IPR050101">
    <property type="entry name" value="CinA"/>
</dbReference>
<feature type="non-terminal residue" evidence="2">
    <location>
        <position position="266"/>
    </location>
</feature>
<dbReference type="InterPro" id="IPR036425">
    <property type="entry name" value="MoaB/Mog-like_dom_sf"/>
</dbReference>
<organism evidence="2">
    <name type="scientific">marine metagenome</name>
    <dbReference type="NCBI Taxonomy" id="408172"/>
    <lineage>
        <taxon>unclassified sequences</taxon>
        <taxon>metagenomes</taxon>
        <taxon>ecological metagenomes</taxon>
    </lineage>
</organism>
<dbReference type="InterPro" id="IPR001453">
    <property type="entry name" value="MoaB/Mog_dom"/>
</dbReference>
<accession>A0A381WF20</accession>
<feature type="non-terminal residue" evidence="2">
    <location>
        <position position="1"/>
    </location>
</feature>
<dbReference type="InterPro" id="IPR041424">
    <property type="entry name" value="CinA_KH"/>
</dbReference>
<dbReference type="AlphaFoldDB" id="A0A381WF20"/>
<dbReference type="Pfam" id="PF00994">
    <property type="entry name" value="MoCF_biosynth"/>
    <property type="match status" value="1"/>
</dbReference>
<evidence type="ECO:0000313" key="2">
    <source>
        <dbReference type="EMBL" id="SVA51120.1"/>
    </source>
</evidence>
<gene>
    <name evidence="2" type="ORF">METZ01_LOCUS103974</name>
</gene>
<reference evidence="2" key="1">
    <citation type="submission" date="2018-05" db="EMBL/GenBank/DDBJ databases">
        <authorList>
            <person name="Lanie J.A."/>
            <person name="Ng W.-L."/>
            <person name="Kazmierczak K.M."/>
            <person name="Andrzejewski T.M."/>
            <person name="Davidsen T.M."/>
            <person name="Wayne K.J."/>
            <person name="Tettelin H."/>
            <person name="Glass J.I."/>
            <person name="Rusch D."/>
            <person name="Podicherti R."/>
            <person name="Tsui H.-C.T."/>
            <person name="Winkler M.E."/>
        </authorList>
    </citation>
    <scope>NUCLEOTIDE SEQUENCE</scope>
</reference>
<feature type="domain" description="MoaB/Mog" evidence="1">
    <location>
        <begin position="1"/>
        <end position="169"/>
    </location>
</feature>
<dbReference type="PANTHER" id="PTHR13939">
    <property type="entry name" value="NICOTINAMIDE-NUCLEOTIDE AMIDOHYDROLASE PNCC"/>
    <property type="match status" value="1"/>
</dbReference>
<dbReference type="Pfam" id="PF18146">
    <property type="entry name" value="CinA_KH"/>
    <property type="match status" value="1"/>
</dbReference>
<evidence type="ECO:0000259" key="1">
    <source>
        <dbReference type="SMART" id="SM00852"/>
    </source>
</evidence>
<name>A0A381WF20_9ZZZZ</name>